<comment type="subcellular location">
    <subcellularLocation>
        <location evidence="1">Cell envelope</location>
    </subcellularLocation>
</comment>
<evidence type="ECO:0000313" key="8">
    <source>
        <dbReference type="Proteomes" id="UP001595699"/>
    </source>
</evidence>
<reference evidence="8" key="1">
    <citation type="journal article" date="2019" name="Int. J. Syst. Evol. Microbiol.">
        <title>The Global Catalogue of Microorganisms (GCM) 10K type strain sequencing project: providing services to taxonomists for standard genome sequencing and annotation.</title>
        <authorList>
            <consortium name="The Broad Institute Genomics Platform"/>
            <consortium name="The Broad Institute Genome Sequencing Center for Infectious Disease"/>
            <person name="Wu L."/>
            <person name="Ma J."/>
        </authorList>
    </citation>
    <scope>NUCLEOTIDE SEQUENCE [LARGE SCALE GENOMIC DNA]</scope>
    <source>
        <strain evidence="8">CGMCC 4.7241</strain>
    </source>
</reference>
<evidence type="ECO:0000256" key="2">
    <source>
        <dbReference type="ARBA" id="ARBA00008814"/>
    </source>
</evidence>
<evidence type="ECO:0000256" key="4">
    <source>
        <dbReference type="ARBA" id="ARBA00022729"/>
    </source>
</evidence>
<dbReference type="Gene3D" id="3.40.50.1980">
    <property type="entry name" value="Nitrogenase molybdenum iron protein domain"/>
    <property type="match status" value="2"/>
</dbReference>
<evidence type="ECO:0000256" key="1">
    <source>
        <dbReference type="ARBA" id="ARBA00004196"/>
    </source>
</evidence>
<feature type="coiled-coil region" evidence="5">
    <location>
        <begin position="171"/>
        <end position="198"/>
    </location>
</feature>
<dbReference type="SUPFAM" id="SSF53807">
    <property type="entry name" value="Helical backbone' metal receptor"/>
    <property type="match status" value="1"/>
</dbReference>
<dbReference type="PANTHER" id="PTHR30532:SF24">
    <property type="entry name" value="FERRIC ENTEROBACTIN-BINDING PERIPLASMIC PROTEIN FEPB"/>
    <property type="match status" value="1"/>
</dbReference>
<dbReference type="PANTHER" id="PTHR30532">
    <property type="entry name" value="IRON III DICITRATE-BINDING PERIPLASMIC PROTEIN"/>
    <property type="match status" value="1"/>
</dbReference>
<dbReference type="InterPro" id="IPR006311">
    <property type="entry name" value="TAT_signal"/>
</dbReference>
<feature type="domain" description="Fe/B12 periplasmic-binding" evidence="6">
    <location>
        <begin position="57"/>
        <end position="324"/>
    </location>
</feature>
<dbReference type="Proteomes" id="UP001595699">
    <property type="component" value="Unassembled WGS sequence"/>
</dbReference>
<dbReference type="InterPro" id="IPR051313">
    <property type="entry name" value="Bact_iron-sidero_bind"/>
</dbReference>
<keyword evidence="4" id="KW-0732">Signal</keyword>
<accession>A0ABV7YF86</accession>
<keyword evidence="8" id="KW-1185">Reference proteome</keyword>
<evidence type="ECO:0000256" key="5">
    <source>
        <dbReference type="SAM" id="Coils"/>
    </source>
</evidence>
<name>A0ABV7YF86_9ACTN</name>
<dbReference type="PROSITE" id="PS51318">
    <property type="entry name" value="TAT"/>
    <property type="match status" value="1"/>
</dbReference>
<organism evidence="7 8">
    <name type="scientific">Tenggerimyces flavus</name>
    <dbReference type="NCBI Taxonomy" id="1708749"/>
    <lineage>
        <taxon>Bacteria</taxon>
        <taxon>Bacillati</taxon>
        <taxon>Actinomycetota</taxon>
        <taxon>Actinomycetes</taxon>
        <taxon>Propionibacteriales</taxon>
        <taxon>Nocardioidaceae</taxon>
        <taxon>Tenggerimyces</taxon>
    </lineage>
</organism>
<comment type="caution">
    <text evidence="7">The sequence shown here is derived from an EMBL/GenBank/DDBJ whole genome shotgun (WGS) entry which is preliminary data.</text>
</comment>
<evidence type="ECO:0000313" key="7">
    <source>
        <dbReference type="EMBL" id="MFC3762715.1"/>
    </source>
</evidence>
<evidence type="ECO:0000256" key="3">
    <source>
        <dbReference type="ARBA" id="ARBA00022448"/>
    </source>
</evidence>
<sequence length="324" mass="34444">MHRPGIGRRAALSAGIIALAGLAVGCGREAGPATAAAAPLELAHQYGSAKVPAKPARVVTMSNSWTDALIALDVPITAEFVTKGYAGKGNRFAWTPEHDSKIIEMTTIGEVDFEQLASFDPDLILAGYVGDQQVYQKLEGVAPTIPVMDKKAVLDTWQDVTTTAGRIFGQQDKATALVKNVEQELEDFKQEFPTAQGKTFVFGQLAADGQIGLVAAESDAAAKLIASTGLRLFPKLKEVVKGGDRVLVSQERTDLLEADVLVLWPLAGGPETFEKTPGWNDLPAVRNQATVFVTNDNAVGFGSPTIYSVPYVLDLLRPAVKAAT</sequence>
<proteinExistence type="inferred from homology"/>
<evidence type="ECO:0000259" key="6">
    <source>
        <dbReference type="PROSITE" id="PS50983"/>
    </source>
</evidence>
<comment type="similarity">
    <text evidence="2">Belongs to the bacterial solute-binding protein 8 family.</text>
</comment>
<keyword evidence="5" id="KW-0175">Coiled coil</keyword>
<dbReference type="PROSITE" id="PS51257">
    <property type="entry name" value="PROKAR_LIPOPROTEIN"/>
    <property type="match status" value="1"/>
</dbReference>
<gene>
    <name evidence="7" type="ORF">ACFOUW_17870</name>
</gene>
<keyword evidence="3" id="KW-0813">Transport</keyword>
<dbReference type="InterPro" id="IPR002491">
    <property type="entry name" value="ABC_transptr_periplasmic_BD"/>
</dbReference>
<dbReference type="Pfam" id="PF01497">
    <property type="entry name" value="Peripla_BP_2"/>
    <property type="match status" value="1"/>
</dbReference>
<protein>
    <submittedName>
        <fullName evidence="7">ABC transporter substrate-binding protein</fullName>
    </submittedName>
</protein>
<dbReference type="EMBL" id="JBHRZH010000016">
    <property type="protein sequence ID" value="MFC3762715.1"/>
    <property type="molecule type" value="Genomic_DNA"/>
</dbReference>
<dbReference type="PROSITE" id="PS50983">
    <property type="entry name" value="FE_B12_PBP"/>
    <property type="match status" value="1"/>
</dbReference>
<dbReference type="RefSeq" id="WP_205122717.1">
    <property type="nucleotide sequence ID" value="NZ_JAFBCM010000001.1"/>
</dbReference>